<dbReference type="Pfam" id="PF01850">
    <property type="entry name" value="PIN"/>
    <property type="match status" value="1"/>
</dbReference>
<dbReference type="EMBL" id="PSYR01000002">
    <property type="protein sequence ID" value="RCN57190.1"/>
    <property type="molecule type" value="Genomic_DNA"/>
</dbReference>
<feature type="region of interest" description="Disordered" evidence="1">
    <location>
        <begin position="83"/>
        <end position="112"/>
    </location>
</feature>
<dbReference type="AlphaFoldDB" id="A0A368HI44"/>
<dbReference type="InterPro" id="IPR029060">
    <property type="entry name" value="PIN-like_dom_sf"/>
</dbReference>
<protein>
    <submittedName>
        <fullName evidence="3">PIN domain-containing protein</fullName>
    </submittedName>
</protein>
<name>A0A368HI44_9GAMM</name>
<sequence>MALRRDLENGEALITTDIDAALLRNLRRRHGVPLGTLDALLAQPCIRYDLTLLLTADHDFARAAIHGPLKIWGAVPYITPRPTQGPWGPGPPIRPHPYAMPPYQARSTATGC</sequence>
<accession>A0A368HI44</accession>
<dbReference type="RefSeq" id="WP_083995904.1">
    <property type="nucleotide sequence ID" value="NZ_CP080624.1"/>
</dbReference>
<organism evidence="3 4">
    <name type="scientific">Acidiferrobacter thiooxydans</name>
    <dbReference type="NCBI Taxonomy" id="163359"/>
    <lineage>
        <taxon>Bacteria</taxon>
        <taxon>Pseudomonadati</taxon>
        <taxon>Pseudomonadota</taxon>
        <taxon>Gammaproteobacteria</taxon>
        <taxon>Acidiferrobacterales</taxon>
        <taxon>Acidiferrobacteraceae</taxon>
        <taxon>Acidiferrobacter</taxon>
    </lineage>
</organism>
<evidence type="ECO:0000256" key="1">
    <source>
        <dbReference type="SAM" id="MobiDB-lite"/>
    </source>
</evidence>
<evidence type="ECO:0000313" key="3">
    <source>
        <dbReference type="EMBL" id="RCN57190.1"/>
    </source>
</evidence>
<feature type="compositionally biased region" description="Pro residues" evidence="1">
    <location>
        <begin position="88"/>
        <end position="100"/>
    </location>
</feature>
<feature type="domain" description="PIN" evidence="2">
    <location>
        <begin position="6"/>
        <end position="64"/>
    </location>
</feature>
<evidence type="ECO:0000313" key="4">
    <source>
        <dbReference type="Proteomes" id="UP000253250"/>
    </source>
</evidence>
<comment type="caution">
    <text evidence="3">The sequence shown here is derived from an EMBL/GenBank/DDBJ whole genome shotgun (WGS) entry which is preliminary data.</text>
</comment>
<evidence type="ECO:0000259" key="2">
    <source>
        <dbReference type="Pfam" id="PF01850"/>
    </source>
</evidence>
<proteinExistence type="predicted"/>
<dbReference type="SUPFAM" id="SSF88723">
    <property type="entry name" value="PIN domain-like"/>
    <property type="match status" value="1"/>
</dbReference>
<reference evidence="3 4" key="1">
    <citation type="submission" date="2018-02" db="EMBL/GenBank/DDBJ databases">
        <title>Insights into the biology of acidophilic members of the Acidiferrobacteraceae family derived from comparative genomic analyses.</title>
        <authorList>
            <person name="Issotta F."/>
            <person name="Thyssen C."/>
            <person name="Mena C."/>
            <person name="Moya A."/>
            <person name="Bellenberg S."/>
            <person name="Sproer C."/>
            <person name="Covarrubias P.C."/>
            <person name="Sand W."/>
            <person name="Quatrini R."/>
            <person name="Vera M."/>
        </authorList>
    </citation>
    <scope>NUCLEOTIDE SEQUENCE [LARGE SCALE GENOMIC DNA]</scope>
    <source>
        <strain evidence="4">m-1</strain>
    </source>
</reference>
<dbReference type="OrthoDB" id="9811788at2"/>
<gene>
    <name evidence="3" type="ORF">C4900_11305</name>
</gene>
<dbReference type="InterPro" id="IPR002716">
    <property type="entry name" value="PIN_dom"/>
</dbReference>
<keyword evidence="4" id="KW-1185">Reference proteome</keyword>
<dbReference type="Proteomes" id="UP000253250">
    <property type="component" value="Unassembled WGS sequence"/>
</dbReference>
<dbReference type="Gene3D" id="3.40.50.1010">
    <property type="entry name" value="5'-nuclease"/>
    <property type="match status" value="1"/>
</dbReference>